<proteinExistence type="predicted"/>
<reference evidence="3" key="1">
    <citation type="journal article" date="2014" name="Proc. Natl. Acad. Sci. U.S.A.">
        <title>Extensive sampling of basidiomycete genomes demonstrates inadequacy of the white-rot/brown-rot paradigm for wood decay fungi.</title>
        <authorList>
            <person name="Riley R."/>
            <person name="Salamov A.A."/>
            <person name="Brown D.W."/>
            <person name="Nagy L.G."/>
            <person name="Floudas D."/>
            <person name="Held B.W."/>
            <person name="Levasseur A."/>
            <person name="Lombard V."/>
            <person name="Morin E."/>
            <person name="Otillar R."/>
            <person name="Lindquist E.A."/>
            <person name="Sun H."/>
            <person name="LaButti K.M."/>
            <person name="Schmutz J."/>
            <person name="Jabbour D."/>
            <person name="Luo H."/>
            <person name="Baker S.E."/>
            <person name="Pisabarro A.G."/>
            <person name="Walton J.D."/>
            <person name="Blanchette R.A."/>
            <person name="Henrissat B."/>
            <person name="Martin F."/>
            <person name="Cullen D."/>
            <person name="Hibbett D.S."/>
            <person name="Grigoriev I.V."/>
        </authorList>
    </citation>
    <scope>NUCLEOTIDE SEQUENCE [LARGE SCALE GENOMIC DNA]</scope>
    <source>
        <strain evidence="3">MUCL 33604</strain>
    </source>
</reference>
<sequence length="348" mass="38977">MTTTFLLSPTFYGPVAGRHGTVADIYALTTGTPMPNVHPDVLDLIEEKRKRKQAERFAAVQALGKGSQPTVLVGKVPNRNRPLGASTTENVAEVSPPSQIVPDKESVSKNSFLQLFSSPPRSPSAMSPPPSSPSVSFVPFQPLEPYFVLSLPPARPLTLVKSLPSDVPLDVNDVDYRLSHYHDDDLPEDWMEPTWWEEVSSEENFGYDKLVTNEQVLSLPLTHRFYTPPPLSQIYSFDTMISLSTEADDNYTSISDPRTTFSFTCESIAPDVNDMPDATLEALLEARSDWEHRFLGLGMARESLGWIYEVEVDVIEDPKASFERMCWEELEEDVVVKEKIRAGELLRL</sequence>
<name>A0A067PNR0_9AGAM</name>
<dbReference type="EMBL" id="KL197722">
    <property type="protein sequence ID" value="KDQ56433.1"/>
    <property type="molecule type" value="Genomic_DNA"/>
</dbReference>
<organism evidence="2 3">
    <name type="scientific">Jaapia argillacea MUCL 33604</name>
    <dbReference type="NCBI Taxonomy" id="933084"/>
    <lineage>
        <taxon>Eukaryota</taxon>
        <taxon>Fungi</taxon>
        <taxon>Dikarya</taxon>
        <taxon>Basidiomycota</taxon>
        <taxon>Agaricomycotina</taxon>
        <taxon>Agaricomycetes</taxon>
        <taxon>Agaricomycetidae</taxon>
        <taxon>Jaapiales</taxon>
        <taxon>Jaapiaceae</taxon>
        <taxon>Jaapia</taxon>
    </lineage>
</organism>
<feature type="region of interest" description="Disordered" evidence="1">
    <location>
        <begin position="71"/>
        <end position="104"/>
    </location>
</feature>
<gene>
    <name evidence="2" type="ORF">JAAARDRAFT_48306</name>
</gene>
<accession>A0A067PNR0</accession>
<evidence type="ECO:0000313" key="3">
    <source>
        <dbReference type="Proteomes" id="UP000027265"/>
    </source>
</evidence>
<protein>
    <submittedName>
        <fullName evidence="2">Uncharacterized protein</fullName>
    </submittedName>
</protein>
<dbReference type="Proteomes" id="UP000027265">
    <property type="component" value="Unassembled WGS sequence"/>
</dbReference>
<evidence type="ECO:0000256" key="1">
    <source>
        <dbReference type="SAM" id="MobiDB-lite"/>
    </source>
</evidence>
<keyword evidence="3" id="KW-1185">Reference proteome</keyword>
<dbReference type="HOGENOM" id="CLU_797087_0_0_1"/>
<dbReference type="InParanoid" id="A0A067PNR0"/>
<evidence type="ECO:0000313" key="2">
    <source>
        <dbReference type="EMBL" id="KDQ56433.1"/>
    </source>
</evidence>
<dbReference type="AlphaFoldDB" id="A0A067PNR0"/>